<organism evidence="1 2">
    <name type="scientific">Rothia aeria</name>
    <dbReference type="NCBI Taxonomy" id="172042"/>
    <lineage>
        <taxon>Bacteria</taxon>
        <taxon>Bacillati</taxon>
        <taxon>Actinomycetota</taxon>
        <taxon>Actinomycetes</taxon>
        <taxon>Micrococcales</taxon>
        <taxon>Micrococcaceae</taxon>
        <taxon>Rothia</taxon>
    </lineage>
</organism>
<sequence length="37" mass="3843">MVLALAGTAPAAIKTTVAAKRRADFMNATVAPRMLVN</sequence>
<keyword evidence="2" id="KW-1185">Reference proteome</keyword>
<dbReference type="AlphaFoldDB" id="A0A2Z5QXL3"/>
<accession>A0A2Z5QXL3</accession>
<dbReference type="EMBL" id="AP017895">
    <property type="protein sequence ID" value="BAV87083.1"/>
    <property type="molecule type" value="Genomic_DNA"/>
</dbReference>
<dbReference type="Proteomes" id="UP000250241">
    <property type="component" value="Chromosome"/>
</dbReference>
<name>A0A2Z5QXL3_9MICC</name>
<protein>
    <submittedName>
        <fullName evidence="1">Uncharacterized protein</fullName>
    </submittedName>
</protein>
<reference evidence="1 2" key="1">
    <citation type="submission" date="2016-10" db="EMBL/GenBank/DDBJ databases">
        <title>Genome sequence of Rothia aeria strain JCM11412.</title>
        <authorList>
            <person name="Nambu T."/>
        </authorList>
    </citation>
    <scope>NUCLEOTIDE SEQUENCE [LARGE SCALE GENOMIC DNA]</scope>
    <source>
        <strain evidence="1 2">JCM 11412</strain>
    </source>
</reference>
<proteinExistence type="predicted"/>
<dbReference type="KEGG" id="raj:RA11412_0784"/>
<gene>
    <name evidence="1" type="ORF">RA11412_0784</name>
</gene>
<evidence type="ECO:0000313" key="1">
    <source>
        <dbReference type="EMBL" id="BAV87083.1"/>
    </source>
</evidence>
<evidence type="ECO:0000313" key="2">
    <source>
        <dbReference type="Proteomes" id="UP000250241"/>
    </source>
</evidence>